<evidence type="ECO:0000256" key="3">
    <source>
        <dbReference type="ARBA" id="ARBA00022801"/>
    </source>
</evidence>
<evidence type="ECO:0000256" key="5">
    <source>
        <dbReference type="ARBA" id="ARBA00023098"/>
    </source>
</evidence>
<accession>A0A699YGD4</accession>
<comment type="similarity">
    <text evidence="1 7">Belongs to the phospholipase B-like family.</text>
</comment>
<dbReference type="GO" id="GO:0009395">
    <property type="term" value="P:phospholipid catabolic process"/>
    <property type="evidence" value="ECO:0007669"/>
    <property type="project" value="TreeGrafter"/>
</dbReference>
<gene>
    <name evidence="8" type="ORF">HaLaN_01675</name>
</gene>
<dbReference type="EMBL" id="BLLF01000065">
    <property type="protein sequence ID" value="GFH06948.1"/>
    <property type="molecule type" value="Genomic_DNA"/>
</dbReference>
<evidence type="ECO:0000256" key="1">
    <source>
        <dbReference type="ARBA" id="ARBA00007835"/>
    </source>
</evidence>
<keyword evidence="6" id="KW-0325">Glycoprotein</keyword>
<dbReference type="Gene3D" id="1.10.439.20">
    <property type="entry name" value="Phospholipase B-like, domain 2"/>
    <property type="match status" value="1"/>
</dbReference>
<organism evidence="8 9">
    <name type="scientific">Haematococcus lacustris</name>
    <name type="common">Green alga</name>
    <name type="synonym">Haematococcus pluvialis</name>
    <dbReference type="NCBI Taxonomy" id="44745"/>
    <lineage>
        <taxon>Eukaryota</taxon>
        <taxon>Viridiplantae</taxon>
        <taxon>Chlorophyta</taxon>
        <taxon>core chlorophytes</taxon>
        <taxon>Chlorophyceae</taxon>
        <taxon>CS clade</taxon>
        <taxon>Chlamydomonadales</taxon>
        <taxon>Haematococcaceae</taxon>
        <taxon>Haematococcus</taxon>
    </lineage>
</organism>
<dbReference type="InterPro" id="IPR007000">
    <property type="entry name" value="PLipase_B-like"/>
</dbReference>
<dbReference type="PANTHER" id="PTHR12370">
    <property type="entry name" value="PHOSPHOLIPASE B-RELATED"/>
    <property type="match status" value="1"/>
</dbReference>
<dbReference type="GO" id="GO:0005576">
    <property type="term" value="C:extracellular region"/>
    <property type="evidence" value="ECO:0007669"/>
    <property type="project" value="TreeGrafter"/>
</dbReference>
<dbReference type="Proteomes" id="UP000485058">
    <property type="component" value="Unassembled WGS sequence"/>
</dbReference>
<protein>
    <recommendedName>
        <fullName evidence="7">Phospholipase B-like</fullName>
        <ecNumber evidence="7">3.1.1.-</ecNumber>
    </recommendedName>
</protein>
<sequence length="108" mass="12407">RDKEWLVSGDESPVRPDQAPVWHCKFIAGLFQPCPLLQDAYVRRQIAAQGHSQRYWRLMGLLMAQFDGLCKGFWASCASPAQNMTYQELYLLQSIGDLYDLKVLFPPD</sequence>
<keyword evidence="4 7" id="KW-0442">Lipid degradation</keyword>
<evidence type="ECO:0000256" key="7">
    <source>
        <dbReference type="RuleBase" id="RU364138"/>
    </source>
</evidence>
<dbReference type="GO" id="GO:0004620">
    <property type="term" value="F:phospholipase activity"/>
    <property type="evidence" value="ECO:0007669"/>
    <property type="project" value="InterPro"/>
</dbReference>
<proteinExistence type="inferred from homology"/>
<keyword evidence="3 7" id="KW-0378">Hydrolase</keyword>
<comment type="function">
    <text evidence="7">Putative phospholipase.</text>
</comment>
<keyword evidence="2" id="KW-0732">Signal</keyword>
<keyword evidence="9" id="KW-1185">Reference proteome</keyword>
<dbReference type="EC" id="3.1.1.-" evidence="7"/>
<evidence type="ECO:0000313" key="8">
    <source>
        <dbReference type="EMBL" id="GFH06948.1"/>
    </source>
</evidence>
<feature type="non-terminal residue" evidence="8">
    <location>
        <position position="1"/>
    </location>
</feature>
<dbReference type="AlphaFoldDB" id="A0A699YGD4"/>
<evidence type="ECO:0000256" key="2">
    <source>
        <dbReference type="ARBA" id="ARBA00022729"/>
    </source>
</evidence>
<keyword evidence="5 7" id="KW-0443">Lipid metabolism</keyword>
<evidence type="ECO:0000256" key="4">
    <source>
        <dbReference type="ARBA" id="ARBA00022963"/>
    </source>
</evidence>
<reference evidence="8 9" key="1">
    <citation type="submission" date="2020-02" db="EMBL/GenBank/DDBJ databases">
        <title>Draft genome sequence of Haematococcus lacustris strain NIES-144.</title>
        <authorList>
            <person name="Morimoto D."/>
            <person name="Nakagawa S."/>
            <person name="Yoshida T."/>
            <person name="Sawayama S."/>
        </authorList>
    </citation>
    <scope>NUCLEOTIDE SEQUENCE [LARGE SCALE GENOMIC DNA]</scope>
    <source>
        <strain evidence="8 9">NIES-144</strain>
    </source>
</reference>
<feature type="non-terminal residue" evidence="8">
    <location>
        <position position="108"/>
    </location>
</feature>
<evidence type="ECO:0000256" key="6">
    <source>
        <dbReference type="ARBA" id="ARBA00023180"/>
    </source>
</evidence>
<name>A0A699YGD4_HAELA</name>
<dbReference type="Pfam" id="PF04916">
    <property type="entry name" value="Phospholip_B"/>
    <property type="match status" value="1"/>
</dbReference>
<comment type="caution">
    <text evidence="8">The sequence shown here is derived from an EMBL/GenBank/DDBJ whole genome shotgun (WGS) entry which is preliminary data.</text>
</comment>
<dbReference type="PANTHER" id="PTHR12370:SF3">
    <property type="entry name" value="PHOSPHOLIPASE B-LIKE 2-RELATED"/>
    <property type="match status" value="1"/>
</dbReference>
<evidence type="ECO:0000313" key="9">
    <source>
        <dbReference type="Proteomes" id="UP000485058"/>
    </source>
</evidence>
<dbReference type="InterPro" id="IPR043041">
    <property type="entry name" value="PLipase_B-like_dom2"/>
</dbReference>